<evidence type="ECO:0000313" key="1">
    <source>
        <dbReference type="EMBL" id="KAI8423786.1"/>
    </source>
</evidence>
<comment type="caution">
    <text evidence="1">The sequence shown here is derived from an EMBL/GenBank/DDBJ whole genome shotgun (WGS) entry which is preliminary data.</text>
</comment>
<dbReference type="EMBL" id="CM046122">
    <property type="protein sequence ID" value="KAI8423786.1"/>
    <property type="molecule type" value="Genomic_DNA"/>
</dbReference>
<keyword evidence="2" id="KW-1185">Reference proteome</keyword>
<sequence>METRKEMPPKDGPGPRGVPDCYYLEMRPRITLHRETAGQGVRRSAAVPDEREGGTSCGRERV</sequence>
<accession>A0ACC0JHZ6</accession>
<proteinExistence type="predicted"/>
<reference evidence="1 2" key="1">
    <citation type="journal article" date="2022" name="Genome Biol. Evol.">
        <title>The Spruce Budworm Genome: Reconstructing the Evolutionary History of Antifreeze Proteins.</title>
        <authorList>
            <person name="Beliveau C."/>
            <person name="Gagne P."/>
            <person name="Picq S."/>
            <person name="Vernygora O."/>
            <person name="Keeling C.I."/>
            <person name="Pinkney K."/>
            <person name="Doucet D."/>
            <person name="Wen F."/>
            <person name="Johnston J.S."/>
            <person name="Maaroufi H."/>
            <person name="Boyle B."/>
            <person name="Laroche J."/>
            <person name="Dewar K."/>
            <person name="Juretic N."/>
            <person name="Blackburn G."/>
            <person name="Nisole A."/>
            <person name="Brunet B."/>
            <person name="Brandao M."/>
            <person name="Lumley L."/>
            <person name="Duan J."/>
            <person name="Quan G."/>
            <person name="Lucarotti C.J."/>
            <person name="Roe A.D."/>
            <person name="Sperling F.A.H."/>
            <person name="Levesque R.C."/>
            <person name="Cusson M."/>
        </authorList>
    </citation>
    <scope>NUCLEOTIDE SEQUENCE [LARGE SCALE GENOMIC DNA]</scope>
    <source>
        <strain evidence="1">Glfc:IPQL:Cfum</strain>
    </source>
</reference>
<dbReference type="Proteomes" id="UP001064048">
    <property type="component" value="Chromosome 22"/>
</dbReference>
<organism evidence="1 2">
    <name type="scientific">Choristoneura fumiferana</name>
    <name type="common">Spruce budworm moth</name>
    <name type="synonym">Archips fumiferana</name>
    <dbReference type="NCBI Taxonomy" id="7141"/>
    <lineage>
        <taxon>Eukaryota</taxon>
        <taxon>Metazoa</taxon>
        <taxon>Ecdysozoa</taxon>
        <taxon>Arthropoda</taxon>
        <taxon>Hexapoda</taxon>
        <taxon>Insecta</taxon>
        <taxon>Pterygota</taxon>
        <taxon>Neoptera</taxon>
        <taxon>Endopterygota</taxon>
        <taxon>Lepidoptera</taxon>
        <taxon>Glossata</taxon>
        <taxon>Ditrysia</taxon>
        <taxon>Tortricoidea</taxon>
        <taxon>Tortricidae</taxon>
        <taxon>Tortricinae</taxon>
        <taxon>Choristoneura</taxon>
    </lineage>
</organism>
<evidence type="ECO:0000313" key="2">
    <source>
        <dbReference type="Proteomes" id="UP001064048"/>
    </source>
</evidence>
<protein>
    <submittedName>
        <fullName evidence="1">Uncharacterized protein</fullName>
    </submittedName>
</protein>
<gene>
    <name evidence="1" type="ORF">MSG28_012806</name>
</gene>
<name>A0ACC0JHZ6_CHOFU</name>